<dbReference type="EMBL" id="JACBJI010000007">
    <property type="protein sequence ID" value="NYA72257.1"/>
    <property type="molecule type" value="Genomic_DNA"/>
</dbReference>
<dbReference type="AlphaFoldDB" id="A0A7Y9C8C4"/>
<evidence type="ECO:0008006" key="5">
    <source>
        <dbReference type="Google" id="ProtNLM"/>
    </source>
</evidence>
<keyword evidence="1" id="KW-0802">TPR repeat</keyword>
<reference evidence="3 4" key="1">
    <citation type="submission" date="2020-07" db="EMBL/GenBank/DDBJ databases">
        <authorList>
            <person name="Sun Q."/>
        </authorList>
    </citation>
    <scope>NUCLEOTIDE SEQUENCE [LARGE SCALE GENOMIC DNA]</scope>
    <source>
        <strain evidence="3 4">MAH-1</strain>
    </source>
</reference>
<evidence type="ECO:0000256" key="1">
    <source>
        <dbReference type="PROSITE-ProRule" id="PRU00339"/>
    </source>
</evidence>
<proteinExistence type="predicted"/>
<feature type="signal peptide" evidence="2">
    <location>
        <begin position="1"/>
        <end position="19"/>
    </location>
</feature>
<feature type="chain" id="PRO_5030980618" description="Tetratricopeptide repeat-containing protein" evidence="2">
    <location>
        <begin position="20"/>
        <end position="216"/>
    </location>
</feature>
<dbReference type="InterPro" id="IPR011990">
    <property type="entry name" value="TPR-like_helical_dom_sf"/>
</dbReference>
<comment type="caution">
    <text evidence="3">The sequence shown here is derived from an EMBL/GenBank/DDBJ whole genome shotgun (WGS) entry which is preliminary data.</text>
</comment>
<organism evidence="3 4">
    <name type="scientific">Flavobacterium agri</name>
    <dbReference type="NCBI Taxonomy" id="2743471"/>
    <lineage>
        <taxon>Bacteria</taxon>
        <taxon>Pseudomonadati</taxon>
        <taxon>Bacteroidota</taxon>
        <taxon>Flavobacteriia</taxon>
        <taxon>Flavobacteriales</taxon>
        <taxon>Flavobacteriaceae</taxon>
        <taxon>Flavobacterium</taxon>
    </lineage>
</organism>
<dbReference type="PROSITE" id="PS50005">
    <property type="entry name" value="TPR"/>
    <property type="match status" value="1"/>
</dbReference>
<dbReference type="Proteomes" id="UP000535020">
    <property type="component" value="Unassembled WGS sequence"/>
</dbReference>
<sequence length="216" mass="24663">MRKAVAFFSLIVLSVSSYCCIGNKAETDDTQHLLSSEEKRHGLYHYHQRTKFNSEKAKKLFEKAKSLSEKGDFIRAKKLFHESLKIEPENAMVLTCLGNLAYASGNFNDAVGYYNRSHIVSDSIHLNAGVHLGRSYYLNGEYDKCIIISKYTLAQTTDEKTYYMAYYNMTKAQIKQGNCDAAEKSFKKAKPVIHQFSSFKTRIHALEHELSSCKDQ</sequence>
<keyword evidence="4" id="KW-1185">Reference proteome</keyword>
<evidence type="ECO:0000313" key="4">
    <source>
        <dbReference type="Proteomes" id="UP000535020"/>
    </source>
</evidence>
<evidence type="ECO:0000313" key="3">
    <source>
        <dbReference type="EMBL" id="NYA72257.1"/>
    </source>
</evidence>
<name>A0A7Y9C8C4_9FLAO</name>
<evidence type="ECO:0000256" key="2">
    <source>
        <dbReference type="SAM" id="SignalP"/>
    </source>
</evidence>
<dbReference type="SMART" id="SM00028">
    <property type="entry name" value="TPR"/>
    <property type="match status" value="3"/>
</dbReference>
<dbReference type="SUPFAM" id="SSF48452">
    <property type="entry name" value="TPR-like"/>
    <property type="match status" value="1"/>
</dbReference>
<dbReference type="InterPro" id="IPR019734">
    <property type="entry name" value="TPR_rpt"/>
</dbReference>
<dbReference type="RefSeq" id="WP_176007062.1">
    <property type="nucleotide sequence ID" value="NZ_JABWMI010000018.1"/>
</dbReference>
<dbReference type="Gene3D" id="1.25.40.10">
    <property type="entry name" value="Tetratricopeptide repeat domain"/>
    <property type="match status" value="2"/>
</dbReference>
<accession>A0A7Y9C8C4</accession>
<gene>
    <name evidence="3" type="ORF">HZF10_15110</name>
</gene>
<protein>
    <recommendedName>
        <fullName evidence="5">Tetratricopeptide repeat-containing protein</fullName>
    </recommendedName>
</protein>
<feature type="repeat" description="TPR" evidence="1">
    <location>
        <begin position="57"/>
        <end position="90"/>
    </location>
</feature>
<keyword evidence="2" id="KW-0732">Signal</keyword>